<dbReference type="EMBL" id="QRQK01000005">
    <property type="protein sequence ID" value="RHM99722.1"/>
    <property type="molecule type" value="Genomic_DNA"/>
</dbReference>
<sequence>MNEDDISILEDATNDFQIYEDYYIQHFLEQPYNERKLIVPVQSYTDLSQKKLAVVDINNLPAINFPMGHPVANQLYVGHPYIPSKYIPFENYELELIEDKIREFSQIMQYLGATEINIESVNSSSNNKDVNTDQKLSGGADYKFISGSGNGERYITNKLLEDISQHINLHQKFSPKKTPMLPNNLVWYQNEPSWQRLYNQRMQGALLEHEERIETKKSQVVENSELKKISAEVKWLFVQANGNWEQSVEEKFEAHENAILSIHVKFAPLDSLGKTSVQDTIKGTIKNTMNSLTSYASSVGNIVHKILPVDMTDIEKEYLDELKACLEEDGEISSRERRLLNCLRERLGITEERAEELEVFLLNPQLTEEEQEYLDEYKICKEEGEISSREKRLLDKLRVKLRISEDRARELESSLDLN</sequence>
<evidence type="ECO:0000313" key="2">
    <source>
        <dbReference type="Proteomes" id="UP000285109"/>
    </source>
</evidence>
<organism evidence="1 2">
    <name type="scientific">Phocaeicola plebeius</name>
    <dbReference type="NCBI Taxonomy" id="310297"/>
    <lineage>
        <taxon>Bacteria</taxon>
        <taxon>Pseudomonadati</taxon>
        <taxon>Bacteroidota</taxon>
        <taxon>Bacteroidia</taxon>
        <taxon>Bacteroidales</taxon>
        <taxon>Bacteroidaceae</taxon>
        <taxon>Phocaeicola</taxon>
    </lineage>
</organism>
<name>A0A415TE97_9BACT</name>
<dbReference type="Proteomes" id="UP000285109">
    <property type="component" value="Unassembled WGS sequence"/>
</dbReference>
<dbReference type="AlphaFoldDB" id="A0A415TE97"/>
<evidence type="ECO:0000313" key="1">
    <source>
        <dbReference type="EMBL" id="RHM99722.1"/>
    </source>
</evidence>
<protein>
    <submittedName>
        <fullName evidence="1">Uncharacterized protein</fullName>
    </submittedName>
</protein>
<comment type="caution">
    <text evidence="1">The sequence shown here is derived from an EMBL/GenBank/DDBJ whole genome shotgun (WGS) entry which is preliminary data.</text>
</comment>
<gene>
    <name evidence="1" type="ORF">DWZ34_03815</name>
</gene>
<accession>A0A415TE97</accession>
<reference evidence="1 2" key="1">
    <citation type="submission" date="2018-08" db="EMBL/GenBank/DDBJ databases">
        <title>A genome reference for cultivated species of the human gut microbiota.</title>
        <authorList>
            <person name="Zou Y."/>
            <person name="Xue W."/>
            <person name="Luo G."/>
        </authorList>
    </citation>
    <scope>NUCLEOTIDE SEQUENCE [LARGE SCALE GENOMIC DNA]</scope>
    <source>
        <strain evidence="1 2">AF31-28B-AC</strain>
    </source>
</reference>
<proteinExistence type="predicted"/>